<dbReference type="GO" id="GO:0008270">
    <property type="term" value="F:zinc ion binding"/>
    <property type="evidence" value="ECO:0007669"/>
    <property type="project" value="UniProtKB-KW"/>
</dbReference>
<dbReference type="CDD" id="cd19756">
    <property type="entry name" value="Bbox2"/>
    <property type="match status" value="1"/>
</dbReference>
<evidence type="ECO:0000313" key="6">
    <source>
        <dbReference type="EMBL" id="TNV80125.1"/>
    </source>
</evidence>
<dbReference type="Proteomes" id="UP000785679">
    <property type="component" value="Unassembled WGS sequence"/>
</dbReference>
<comment type="caution">
    <text evidence="6">The sequence shown here is derived from an EMBL/GenBank/DDBJ whole genome shotgun (WGS) entry which is preliminary data.</text>
</comment>
<feature type="DNA-binding region" description="HMG box" evidence="2">
    <location>
        <begin position="369"/>
        <end position="437"/>
    </location>
</feature>
<keyword evidence="1" id="KW-0479">Metal-binding</keyword>
<evidence type="ECO:0008006" key="8">
    <source>
        <dbReference type="Google" id="ProtNLM"/>
    </source>
</evidence>
<feature type="compositionally biased region" description="Pro residues" evidence="3">
    <location>
        <begin position="108"/>
        <end position="119"/>
    </location>
</feature>
<dbReference type="PROSITE" id="PS50119">
    <property type="entry name" value="ZF_BBOX"/>
    <property type="match status" value="1"/>
</dbReference>
<dbReference type="Pfam" id="PF00643">
    <property type="entry name" value="zf-B_box"/>
    <property type="match status" value="1"/>
</dbReference>
<feature type="domain" description="B box-type" evidence="5">
    <location>
        <begin position="142"/>
        <end position="183"/>
    </location>
</feature>
<dbReference type="GO" id="GO:0003677">
    <property type="term" value="F:DNA binding"/>
    <property type="evidence" value="ECO:0007669"/>
    <property type="project" value="UniProtKB-UniRule"/>
</dbReference>
<evidence type="ECO:0000313" key="7">
    <source>
        <dbReference type="Proteomes" id="UP000785679"/>
    </source>
</evidence>
<feature type="domain" description="HMG box" evidence="4">
    <location>
        <begin position="369"/>
        <end position="437"/>
    </location>
</feature>
<feature type="region of interest" description="Disordered" evidence="3">
    <location>
        <begin position="483"/>
        <end position="502"/>
    </location>
</feature>
<dbReference type="EMBL" id="RRYP01007953">
    <property type="protein sequence ID" value="TNV80125.1"/>
    <property type="molecule type" value="Genomic_DNA"/>
</dbReference>
<gene>
    <name evidence="6" type="ORF">FGO68_gene2810</name>
</gene>
<dbReference type="Pfam" id="PF00505">
    <property type="entry name" value="HMG_box"/>
    <property type="match status" value="1"/>
</dbReference>
<evidence type="ECO:0000256" key="2">
    <source>
        <dbReference type="PROSITE-ProRule" id="PRU00267"/>
    </source>
</evidence>
<accession>A0A8J8NTT5</accession>
<dbReference type="Gene3D" id="1.10.30.10">
    <property type="entry name" value="High mobility group box domain"/>
    <property type="match status" value="1"/>
</dbReference>
<keyword evidence="1" id="KW-0862">Zinc</keyword>
<keyword evidence="2" id="KW-0238">DNA-binding</keyword>
<reference evidence="6" key="1">
    <citation type="submission" date="2019-06" db="EMBL/GenBank/DDBJ databases">
        <authorList>
            <person name="Zheng W."/>
        </authorList>
    </citation>
    <scope>NUCLEOTIDE SEQUENCE</scope>
    <source>
        <strain evidence="6">QDHG01</strain>
    </source>
</reference>
<dbReference type="PROSITE" id="PS50118">
    <property type="entry name" value="HMG_BOX_2"/>
    <property type="match status" value="1"/>
</dbReference>
<organism evidence="6 7">
    <name type="scientific">Halteria grandinella</name>
    <dbReference type="NCBI Taxonomy" id="5974"/>
    <lineage>
        <taxon>Eukaryota</taxon>
        <taxon>Sar</taxon>
        <taxon>Alveolata</taxon>
        <taxon>Ciliophora</taxon>
        <taxon>Intramacronucleata</taxon>
        <taxon>Spirotrichea</taxon>
        <taxon>Stichotrichia</taxon>
        <taxon>Sporadotrichida</taxon>
        <taxon>Halteriidae</taxon>
        <taxon>Halteria</taxon>
    </lineage>
</organism>
<protein>
    <recommendedName>
        <fullName evidence="8">B box-type domain-containing protein</fullName>
    </recommendedName>
</protein>
<evidence type="ECO:0000256" key="1">
    <source>
        <dbReference type="PROSITE-ProRule" id="PRU00024"/>
    </source>
</evidence>
<dbReference type="SUPFAM" id="SSF57845">
    <property type="entry name" value="B-box zinc-binding domain"/>
    <property type="match status" value="1"/>
</dbReference>
<evidence type="ECO:0000259" key="5">
    <source>
        <dbReference type="PROSITE" id="PS50119"/>
    </source>
</evidence>
<dbReference type="OrthoDB" id="10577842at2759"/>
<feature type="region of interest" description="Disordered" evidence="3">
    <location>
        <begin position="95"/>
        <end position="121"/>
    </location>
</feature>
<dbReference type="SUPFAM" id="SSF47095">
    <property type="entry name" value="HMG-box"/>
    <property type="match status" value="1"/>
</dbReference>
<evidence type="ECO:0000256" key="3">
    <source>
        <dbReference type="SAM" id="MobiDB-lite"/>
    </source>
</evidence>
<dbReference type="InterPro" id="IPR036910">
    <property type="entry name" value="HMG_box_dom_sf"/>
</dbReference>
<dbReference type="InterPro" id="IPR000315">
    <property type="entry name" value="Znf_B-box"/>
</dbReference>
<keyword evidence="2" id="KW-0539">Nucleus</keyword>
<sequence length="555" mass="65416">MNTSYSPLEDDINEQVLQAALQDEKEFGQTQTQIYDDEQTQSNDYTAFYQKQLESVLQRRVEVNPIQTQTEIDPAEPMQDDPLTFMDVKHSQKPIIEQPKPTQQEAPKAPPVSENPPPKSAAISQMDQLFDFHQSYDADKVTQKELCSDHGLRKTSYCLECQKYICDRCLPMSKHSEHKTQHLSVIAFKVFQAVTNEFQQFEKNIGFVQEVRPHEWKTLIRDKLIKFFDMINERLKVLKEFSFKQLNAVIKSMNYTQLQKDIGDLEKCQDLIKNNYHTLKQAFENNHFSQIASRQKHYRAFIESLEILNLQGQNCREMVNSKLGHIKKIEQNLDRLKLKIKEKILEDKKLMTFQVSQELQQEQNQDTNKHLYITAFSVYVQEKKAQIATQNPKWSLLQVIAYLQERWSKEDPRVRDNYQGRAERMAQEFKMNLINQNNDYQKNGLNPVADVQKAVNASVNLTGTKRIFNIFYCQDIKPSEAQKSSVQLVPRKSNDSDEKYERRRQEKMLLKKKLIMQQKRANERAQAERVIIKNHRFSSEQKPQQYVKVRHNIPY</sequence>
<keyword evidence="7" id="KW-1185">Reference proteome</keyword>
<dbReference type="AlphaFoldDB" id="A0A8J8NTT5"/>
<dbReference type="GO" id="GO:0005634">
    <property type="term" value="C:nucleus"/>
    <property type="evidence" value="ECO:0007669"/>
    <property type="project" value="UniProtKB-UniRule"/>
</dbReference>
<name>A0A8J8NTT5_HALGN</name>
<dbReference type="InterPro" id="IPR009071">
    <property type="entry name" value="HMG_box_dom"/>
</dbReference>
<evidence type="ECO:0000259" key="4">
    <source>
        <dbReference type="PROSITE" id="PS50118"/>
    </source>
</evidence>
<dbReference type="Gene3D" id="3.30.160.60">
    <property type="entry name" value="Classic Zinc Finger"/>
    <property type="match status" value="1"/>
</dbReference>
<proteinExistence type="predicted"/>
<feature type="compositionally biased region" description="Basic and acidic residues" evidence="3">
    <location>
        <begin position="492"/>
        <end position="502"/>
    </location>
</feature>
<keyword evidence="1" id="KW-0863">Zinc-finger</keyword>